<dbReference type="Proteomes" id="UP000826300">
    <property type="component" value="Chromosome"/>
</dbReference>
<evidence type="ECO:0000313" key="3">
    <source>
        <dbReference type="Proteomes" id="UP000826300"/>
    </source>
</evidence>
<proteinExistence type="predicted"/>
<sequence>MKAVVLALPLALLAPALPAQEPPAASSEIDEGMSLLEEGARMFLRGLMTEVEPKMQDMQKGLDDLGSKMGSALDQAQPWITALSSMVDDFGYYDPPERLPNGDIIIRRKADAPPVVLENLPPEPQTDL</sequence>
<protein>
    <submittedName>
        <fullName evidence="2">AAA+ family ATPase</fullName>
    </submittedName>
</protein>
<dbReference type="EMBL" id="CP069370">
    <property type="protein sequence ID" value="QYZ71122.1"/>
    <property type="molecule type" value="Genomic_DNA"/>
</dbReference>
<dbReference type="RefSeq" id="WP_220663456.1">
    <property type="nucleotide sequence ID" value="NZ_CP069370.1"/>
</dbReference>
<gene>
    <name evidence="2" type="ORF">JO391_06335</name>
</gene>
<dbReference type="AlphaFoldDB" id="A0A8G0ZY22"/>
<dbReference type="KEGG" id="nsm:JO391_06335"/>
<evidence type="ECO:0000313" key="2">
    <source>
        <dbReference type="EMBL" id="QYZ71122.1"/>
    </source>
</evidence>
<reference evidence="2" key="1">
    <citation type="submission" date="2021-02" db="EMBL/GenBank/DDBJ databases">
        <title>Rhodobacter shimadae sp. nov., an aerobic anoxygenic phototrophic bacterium isolated from a hot spring.</title>
        <authorList>
            <person name="Muramatsu S."/>
            <person name="Haruta S."/>
            <person name="Hirose S."/>
            <person name="Hanada S."/>
        </authorList>
    </citation>
    <scope>NUCLEOTIDE SEQUENCE</scope>
    <source>
        <strain evidence="2">N10</strain>
    </source>
</reference>
<keyword evidence="1" id="KW-0732">Signal</keyword>
<name>A0A8G0ZY22_9RHOB</name>
<accession>A0A8G0ZY22</accession>
<feature type="signal peptide" evidence="1">
    <location>
        <begin position="1"/>
        <end position="19"/>
    </location>
</feature>
<keyword evidence="3" id="KW-1185">Reference proteome</keyword>
<feature type="chain" id="PRO_5034978647" evidence="1">
    <location>
        <begin position="20"/>
        <end position="128"/>
    </location>
</feature>
<organism evidence="2 3">
    <name type="scientific">Neotabrizicola shimadae</name>
    <dbReference type="NCBI Taxonomy" id="2807096"/>
    <lineage>
        <taxon>Bacteria</taxon>
        <taxon>Pseudomonadati</taxon>
        <taxon>Pseudomonadota</taxon>
        <taxon>Alphaproteobacteria</taxon>
        <taxon>Rhodobacterales</taxon>
        <taxon>Paracoccaceae</taxon>
        <taxon>Neotabrizicola</taxon>
    </lineage>
</organism>
<evidence type="ECO:0000256" key="1">
    <source>
        <dbReference type="SAM" id="SignalP"/>
    </source>
</evidence>